<organism evidence="2 3">
    <name type="scientific">Trichinella spiralis</name>
    <name type="common">Trichina worm</name>
    <dbReference type="NCBI Taxonomy" id="6334"/>
    <lineage>
        <taxon>Eukaryota</taxon>
        <taxon>Metazoa</taxon>
        <taxon>Ecdysozoa</taxon>
        <taxon>Nematoda</taxon>
        <taxon>Enoplea</taxon>
        <taxon>Dorylaimia</taxon>
        <taxon>Trichinellida</taxon>
        <taxon>Trichinellidae</taxon>
        <taxon>Trichinella</taxon>
    </lineage>
</organism>
<dbReference type="Proteomes" id="UP001558632">
    <property type="component" value="Unassembled WGS sequence"/>
</dbReference>
<evidence type="ECO:0000256" key="1">
    <source>
        <dbReference type="SAM" id="MobiDB-lite"/>
    </source>
</evidence>
<feature type="compositionally biased region" description="Basic residues" evidence="1">
    <location>
        <begin position="69"/>
        <end position="78"/>
    </location>
</feature>
<dbReference type="PANTHER" id="PTHR12905">
    <property type="entry name" value="METALLOPHOSPHOESTERASE"/>
    <property type="match status" value="1"/>
</dbReference>
<feature type="compositionally biased region" description="Basic and acidic residues" evidence="1">
    <location>
        <begin position="105"/>
        <end position="127"/>
    </location>
</feature>
<dbReference type="CDD" id="cd07379">
    <property type="entry name" value="MPP_239FB"/>
    <property type="match status" value="1"/>
</dbReference>
<proteinExistence type="predicted"/>
<dbReference type="SUPFAM" id="SSF56300">
    <property type="entry name" value="Metallo-dependent phosphatases"/>
    <property type="match status" value="1"/>
</dbReference>
<keyword evidence="3" id="KW-1185">Reference proteome</keyword>
<sequence>MPECYTGRLSCMSKSSLCIHLRQIGKTVHCSKRTYLVLNTLLKKTMLSASVMKMIKKSESIREKDNVKKQKLRNKYKRSYTEDIPSSSDDKSPHLRPSSLQSSIVKEETPPLERELPAESELPRDSELPASQHPKPQQSVSIEVLQKRLSHVTLLESQETKSSLIADPQAAWEWMRKSLVIKSVPLTSIYTPKSDGCCRIVCISDICGKHNQCQIPDGDILIVAGNFTTCGHPEEIKAFNNFLGTLSHEHKVVIAGENELTLDRDWLRHCTNAGALKRRSRSVTTFRDDSLKQTLSKALVNKQISTTQELLTNCIYLEDKGAVINGLRIYGTPWQPFLKHMAFNISDAQLLTEKWLLIPENIDILVTHLPPLGYCDLKRPGVHIGCAELLQIVLDRVQPRFHIFGQASYGYGCSTDGKINFVNACVQDAEGGSLRAAIVLDVKYHNHA</sequence>
<reference evidence="2 3" key="1">
    <citation type="submission" date="2024-07" db="EMBL/GenBank/DDBJ databases">
        <title>Enhanced genomic and transcriptomic resources for Trichinella pseudospiralis and T. spiralis underpin the discovery of pronounced molecular differences between stages and species.</title>
        <authorList>
            <person name="Pasi K.K."/>
            <person name="La Rosa G."/>
            <person name="Gomez-Morales M.A."/>
            <person name="Tosini F."/>
            <person name="Sumanam S."/>
            <person name="Young N.D."/>
            <person name="Chang B.C."/>
            <person name="Robin G.B."/>
        </authorList>
    </citation>
    <scope>NUCLEOTIDE SEQUENCE [LARGE SCALE GENOMIC DNA]</scope>
    <source>
        <strain evidence="2">ISS534</strain>
    </source>
</reference>
<feature type="region of interest" description="Disordered" evidence="1">
    <location>
        <begin position="62"/>
        <end position="140"/>
    </location>
</feature>
<evidence type="ECO:0000313" key="2">
    <source>
        <dbReference type="EMBL" id="KAL1242332.1"/>
    </source>
</evidence>
<dbReference type="EMBL" id="JBEUSY010000213">
    <property type="protein sequence ID" value="KAL1242332.1"/>
    <property type="molecule type" value="Genomic_DNA"/>
</dbReference>
<evidence type="ECO:0000313" key="3">
    <source>
        <dbReference type="Proteomes" id="UP001558632"/>
    </source>
</evidence>
<dbReference type="PANTHER" id="PTHR12905:SF0">
    <property type="entry name" value="CALCINEURIN-LIKE PHOSPHOESTERASE DOMAIN-CONTAINING PROTEIN"/>
    <property type="match status" value="1"/>
</dbReference>
<protein>
    <submittedName>
        <fullName evidence="2">UPF0046 protein</fullName>
    </submittedName>
</protein>
<gene>
    <name evidence="2" type="ORF">TSPI_00512</name>
</gene>
<dbReference type="InterPro" id="IPR051693">
    <property type="entry name" value="UPF0046_metallophosphoest"/>
</dbReference>
<name>A0ABR3KPQ2_TRISP</name>
<comment type="caution">
    <text evidence="2">The sequence shown here is derived from an EMBL/GenBank/DDBJ whole genome shotgun (WGS) entry which is preliminary data.</text>
</comment>
<dbReference type="InterPro" id="IPR029052">
    <property type="entry name" value="Metallo-depent_PP-like"/>
</dbReference>
<accession>A0ABR3KPQ2</accession>
<dbReference type="Gene3D" id="3.60.21.10">
    <property type="match status" value="1"/>
</dbReference>